<name>A0A6G0WX36_9STRA</name>
<dbReference type="Gene3D" id="2.160.20.120">
    <property type="match status" value="1"/>
</dbReference>
<dbReference type="Proteomes" id="UP000481153">
    <property type="component" value="Unassembled WGS sequence"/>
</dbReference>
<accession>A0A6G0WX36</accession>
<comment type="caution">
    <text evidence="3">The sequence shown here is derived from an EMBL/GenBank/DDBJ whole genome shotgun (WGS) entry which is preliminary data.</text>
</comment>
<evidence type="ECO:0000313" key="3">
    <source>
        <dbReference type="EMBL" id="KAF0732054.1"/>
    </source>
</evidence>
<keyword evidence="1" id="KW-1133">Transmembrane helix</keyword>
<evidence type="ECO:0000313" key="4">
    <source>
        <dbReference type="Proteomes" id="UP000481153"/>
    </source>
</evidence>
<dbReference type="PANTHER" id="PTHR39200">
    <property type="entry name" value="HYPOTHETICAL EXPORTED PROTEIN"/>
    <property type="match status" value="1"/>
</dbReference>
<dbReference type="AlphaFoldDB" id="A0A6G0WX36"/>
<keyword evidence="4" id="KW-1185">Reference proteome</keyword>
<dbReference type="PANTHER" id="PTHR39200:SF1">
    <property type="entry name" value="AUTO-TRANSPORTER ADHESIN HEAD GIN DOMAIN-CONTAINING PROTEIN-RELATED"/>
    <property type="match status" value="1"/>
</dbReference>
<proteinExistence type="predicted"/>
<feature type="domain" description="Putative auto-transporter adhesin head GIN" evidence="2">
    <location>
        <begin position="177"/>
        <end position="300"/>
    </location>
</feature>
<gene>
    <name evidence="3" type="ORF">Ae201684_010707</name>
</gene>
<keyword evidence="1" id="KW-0472">Membrane</keyword>
<dbReference type="EMBL" id="VJMJ01000137">
    <property type="protein sequence ID" value="KAF0732054.1"/>
    <property type="molecule type" value="Genomic_DNA"/>
</dbReference>
<keyword evidence="1" id="KW-0812">Transmembrane</keyword>
<dbReference type="InterPro" id="IPR021255">
    <property type="entry name" value="DUF2807"/>
</dbReference>
<reference evidence="3 4" key="1">
    <citation type="submission" date="2019-07" db="EMBL/GenBank/DDBJ databases">
        <title>Genomics analysis of Aphanomyces spp. identifies a new class of oomycete effector associated with host adaptation.</title>
        <authorList>
            <person name="Gaulin E."/>
        </authorList>
    </citation>
    <scope>NUCLEOTIDE SEQUENCE [LARGE SCALE GENOMIC DNA]</scope>
    <source>
        <strain evidence="3 4">ATCC 201684</strain>
    </source>
</reference>
<protein>
    <recommendedName>
        <fullName evidence="2">Putative auto-transporter adhesin head GIN domain-containing protein</fullName>
    </recommendedName>
</protein>
<dbReference type="VEuPathDB" id="FungiDB:AeMF1_015186"/>
<organism evidence="3 4">
    <name type="scientific">Aphanomyces euteiches</name>
    <dbReference type="NCBI Taxonomy" id="100861"/>
    <lineage>
        <taxon>Eukaryota</taxon>
        <taxon>Sar</taxon>
        <taxon>Stramenopiles</taxon>
        <taxon>Oomycota</taxon>
        <taxon>Saprolegniomycetes</taxon>
        <taxon>Saprolegniales</taxon>
        <taxon>Verrucalvaceae</taxon>
        <taxon>Aphanomyces</taxon>
    </lineage>
</organism>
<sequence>MSETITAPGTFLQTWTSGNATLEGIDVQIPGRIIISYDQARNDTATVEITSTSEDLANVIDINTVPASTGLVVNENGIQVLSDGQDLKLKLVEANVDVRGTLLVKVILNQPVARISSFSGELIVQDGALSLQDKTANVSVSSFAGKRIWIDSTSPVSVSSLSVNVGGSGDVYLTSPSVQAKNLLDFTVLGSGSLIVDAKDVATDLFKSTILGSGNVYTNASVIATRLESEILGSGSINYYPSGACNESKVSIIGSGSAYIGSVASNFTYVDTIGSGDAYIQAIDTLTSDGFGPGKVKYFNVTPVHAPKAPEKKHSWFSIPKPKVELTSENKHKEKSIVPEPPLSEGSTVHVVTHHGWFYWPPSNSQASVQNTNLLNSRLGSSPHSEYGISAIAMMFIAIVAFIVYKKNKRNGYQVIQ</sequence>
<dbReference type="Pfam" id="PF10988">
    <property type="entry name" value="DUF2807"/>
    <property type="match status" value="1"/>
</dbReference>
<feature type="transmembrane region" description="Helical" evidence="1">
    <location>
        <begin position="387"/>
        <end position="405"/>
    </location>
</feature>
<evidence type="ECO:0000256" key="1">
    <source>
        <dbReference type="SAM" id="Phobius"/>
    </source>
</evidence>
<evidence type="ECO:0000259" key="2">
    <source>
        <dbReference type="Pfam" id="PF10988"/>
    </source>
</evidence>